<evidence type="ECO:0000256" key="5">
    <source>
        <dbReference type="ARBA" id="ARBA00022989"/>
    </source>
</evidence>
<dbReference type="InterPro" id="IPR035906">
    <property type="entry name" value="MetI-like_sf"/>
</dbReference>
<comment type="subcellular location">
    <subcellularLocation>
        <location evidence="1 7">Cell membrane</location>
        <topology evidence="1 7">Multi-pass membrane protein</topology>
    </subcellularLocation>
</comment>
<feature type="transmembrane region" description="Helical" evidence="7">
    <location>
        <begin position="101"/>
        <end position="122"/>
    </location>
</feature>
<evidence type="ECO:0000256" key="3">
    <source>
        <dbReference type="ARBA" id="ARBA00022475"/>
    </source>
</evidence>
<feature type="transmembrane region" description="Helical" evidence="7">
    <location>
        <begin position="134"/>
        <end position="157"/>
    </location>
</feature>
<reference evidence="9" key="1">
    <citation type="submission" date="2021-06" db="EMBL/GenBank/DDBJ databases">
        <title>Description of novel taxa of the family Lachnospiraceae.</title>
        <authorList>
            <person name="Chaplin A.V."/>
            <person name="Sokolova S.R."/>
            <person name="Pikina A.P."/>
            <person name="Korzhanova M."/>
            <person name="Belova V."/>
            <person name="Korostin D."/>
            <person name="Efimov B.A."/>
        </authorList>
    </citation>
    <scope>NUCLEOTIDE SEQUENCE</scope>
    <source>
        <strain evidence="9">ASD5720</strain>
    </source>
</reference>
<dbReference type="GO" id="GO:0055085">
    <property type="term" value="P:transmembrane transport"/>
    <property type="evidence" value="ECO:0007669"/>
    <property type="project" value="InterPro"/>
</dbReference>
<dbReference type="GO" id="GO:0005886">
    <property type="term" value="C:plasma membrane"/>
    <property type="evidence" value="ECO:0007669"/>
    <property type="project" value="UniProtKB-SubCell"/>
</dbReference>
<dbReference type="AlphaFoldDB" id="A0A949K3Y9"/>
<evidence type="ECO:0000256" key="6">
    <source>
        <dbReference type="ARBA" id="ARBA00023136"/>
    </source>
</evidence>
<proteinExistence type="inferred from homology"/>
<evidence type="ECO:0000256" key="1">
    <source>
        <dbReference type="ARBA" id="ARBA00004651"/>
    </source>
</evidence>
<keyword evidence="10" id="KW-1185">Reference proteome</keyword>
<feature type="transmembrane region" description="Helical" evidence="7">
    <location>
        <begin position="237"/>
        <end position="257"/>
    </location>
</feature>
<evidence type="ECO:0000256" key="2">
    <source>
        <dbReference type="ARBA" id="ARBA00022448"/>
    </source>
</evidence>
<feature type="transmembrane region" description="Helical" evidence="7">
    <location>
        <begin position="12"/>
        <end position="33"/>
    </location>
</feature>
<organism evidence="9 10">
    <name type="scientific">Diplocloster agilis</name>
    <dbReference type="NCBI Taxonomy" id="2850323"/>
    <lineage>
        <taxon>Bacteria</taxon>
        <taxon>Bacillati</taxon>
        <taxon>Bacillota</taxon>
        <taxon>Clostridia</taxon>
        <taxon>Lachnospirales</taxon>
        <taxon>Lachnospiraceae</taxon>
        <taxon>Diplocloster</taxon>
    </lineage>
</organism>
<feature type="domain" description="ABC transmembrane type-1" evidence="8">
    <location>
        <begin position="66"/>
        <end position="258"/>
    </location>
</feature>
<comment type="similarity">
    <text evidence="7">Belongs to the binding-protein-dependent transport system permease family.</text>
</comment>
<dbReference type="EMBL" id="JAHQCW010000008">
    <property type="protein sequence ID" value="MBU9736266.1"/>
    <property type="molecule type" value="Genomic_DNA"/>
</dbReference>
<name>A0A949K3Y9_9FIRM</name>
<evidence type="ECO:0000313" key="9">
    <source>
        <dbReference type="EMBL" id="MBU9736266.1"/>
    </source>
</evidence>
<dbReference type="Proteomes" id="UP000712157">
    <property type="component" value="Unassembled WGS sequence"/>
</dbReference>
<evidence type="ECO:0000313" key="10">
    <source>
        <dbReference type="Proteomes" id="UP000712157"/>
    </source>
</evidence>
<keyword evidence="6 7" id="KW-0472">Membrane</keyword>
<evidence type="ECO:0000256" key="4">
    <source>
        <dbReference type="ARBA" id="ARBA00022692"/>
    </source>
</evidence>
<dbReference type="InterPro" id="IPR050901">
    <property type="entry name" value="BP-dep_ABC_trans_perm"/>
</dbReference>
<keyword evidence="5 7" id="KW-1133">Transmembrane helix</keyword>
<accession>A0A949K3Y9</accession>
<dbReference type="InterPro" id="IPR000515">
    <property type="entry name" value="MetI-like"/>
</dbReference>
<dbReference type="PROSITE" id="PS50928">
    <property type="entry name" value="ABC_TM1"/>
    <property type="match status" value="1"/>
</dbReference>
<dbReference type="Pfam" id="PF00528">
    <property type="entry name" value="BPD_transp_1"/>
    <property type="match status" value="1"/>
</dbReference>
<gene>
    <name evidence="9" type="ORF">KTH89_06925</name>
</gene>
<protein>
    <submittedName>
        <fullName evidence="9">Carbohydrate ABC transporter permease</fullName>
    </submittedName>
</protein>
<sequence length="273" mass="30691">MKLLHKVKKYKAGDWLILLCLILLAVIWIVPLVNSFFLSLKGNGLVNYQTVFTFQIKGQYFLPRMFLNSILVVGGSLAIILVFSSLAAYAFSKLKFRGRNFLFILILSFYSIPVISILLPISTIERFLNLKDTYFAMIIPMVAINLPLALMILKNFFDTIPDSFIEAATIDGSNTFTTFFYVLLPMVSPAVVNVLVVVFMLTWNDYTIPLMFNSVQSHYTLTMAPGFFNLALNKSDIGPLFASIIVIAIPTIIFYIFMQDKLKSGLTAGGIKE</sequence>
<dbReference type="CDD" id="cd06261">
    <property type="entry name" value="TM_PBP2"/>
    <property type="match status" value="1"/>
</dbReference>
<feature type="transmembrane region" description="Helical" evidence="7">
    <location>
        <begin position="66"/>
        <end position="89"/>
    </location>
</feature>
<evidence type="ECO:0000259" key="8">
    <source>
        <dbReference type="PROSITE" id="PS50928"/>
    </source>
</evidence>
<feature type="transmembrane region" description="Helical" evidence="7">
    <location>
        <begin position="178"/>
        <end position="203"/>
    </location>
</feature>
<dbReference type="Gene3D" id="1.10.3720.10">
    <property type="entry name" value="MetI-like"/>
    <property type="match status" value="1"/>
</dbReference>
<dbReference type="RefSeq" id="WP_238721170.1">
    <property type="nucleotide sequence ID" value="NZ_JAHQCW010000008.1"/>
</dbReference>
<keyword evidence="3" id="KW-1003">Cell membrane</keyword>
<dbReference type="SUPFAM" id="SSF161098">
    <property type="entry name" value="MetI-like"/>
    <property type="match status" value="1"/>
</dbReference>
<dbReference type="PANTHER" id="PTHR32243">
    <property type="entry name" value="MALTOSE TRANSPORT SYSTEM PERMEASE-RELATED"/>
    <property type="match status" value="1"/>
</dbReference>
<keyword evidence="4 7" id="KW-0812">Transmembrane</keyword>
<evidence type="ECO:0000256" key="7">
    <source>
        <dbReference type="RuleBase" id="RU363032"/>
    </source>
</evidence>
<dbReference type="PANTHER" id="PTHR32243:SF24">
    <property type="entry name" value="DIACETYLCHITOBIOSE UPTAKE SYSTEM PERMEASE PROTEIN NGCG"/>
    <property type="match status" value="1"/>
</dbReference>
<keyword evidence="2 7" id="KW-0813">Transport</keyword>
<comment type="caution">
    <text evidence="9">The sequence shown here is derived from an EMBL/GenBank/DDBJ whole genome shotgun (WGS) entry which is preliminary data.</text>
</comment>